<name>A0A7N0UPI2_KALFE</name>
<evidence type="ECO:0000313" key="1">
    <source>
        <dbReference type="EnsemblPlants" id="Kaladp0079s0065.2.v1.1"/>
    </source>
</evidence>
<dbReference type="OMA" id="MQMHFEV"/>
<dbReference type="Pfam" id="PF10561">
    <property type="entry name" value="C2orf69"/>
    <property type="match status" value="1"/>
</dbReference>
<sequence length="316" mass="35016">MMERWSGILNVPLHPGSEACYRVAASLRLTPLKTLQVPSANAIFFSGDRVEGTGNPVIERLSNLQRISEILVSKFGSSINAWVIEASTFNGPFAVYTDFLPSVNQWGEPRSYNPAGFPASSSIFRLLMKCLAEAKNGIRGYGASPVQSTITATDSTHPKTIILGFSKGGTVLNQLVTEHAFSEIKPNSNLPTISKNQVIPYSRESLLESITQIHFVDVGLNSAGAYLTDQDTIRKLSKRAASGDSCIQFMFHGTPRQWSDKRRDWIRREKDELVDLLKTESQASHGKLAVCERLYFGDKAPDLQMHFEIIEALDIH</sequence>
<dbReference type="Proteomes" id="UP000594263">
    <property type="component" value="Unplaced"/>
</dbReference>
<dbReference type="Gramene" id="Kaladp0079s0065.1.v1.1">
    <property type="protein sequence ID" value="Kaladp0079s0065.1.v1.1"/>
    <property type="gene ID" value="Kaladp0079s0065.v1.1"/>
</dbReference>
<proteinExistence type="predicted"/>
<dbReference type="InterPro" id="IPR018881">
    <property type="entry name" value="C2orf69_mit"/>
</dbReference>
<accession>A0A7N0UPI2</accession>
<dbReference type="EnsemblPlants" id="Kaladp0079s0065.2.v1.1">
    <property type="protein sequence ID" value="Kaladp0079s0065.2.v1.1"/>
    <property type="gene ID" value="Kaladp0079s0065.v1.1"/>
</dbReference>
<reference evidence="1" key="1">
    <citation type="submission" date="2021-01" db="UniProtKB">
        <authorList>
            <consortium name="EnsemblPlants"/>
        </authorList>
    </citation>
    <scope>IDENTIFICATION</scope>
</reference>
<organism evidence="1 2">
    <name type="scientific">Kalanchoe fedtschenkoi</name>
    <name type="common">Lavender scallops</name>
    <name type="synonym">South American air plant</name>
    <dbReference type="NCBI Taxonomy" id="63787"/>
    <lineage>
        <taxon>Eukaryota</taxon>
        <taxon>Viridiplantae</taxon>
        <taxon>Streptophyta</taxon>
        <taxon>Embryophyta</taxon>
        <taxon>Tracheophyta</taxon>
        <taxon>Spermatophyta</taxon>
        <taxon>Magnoliopsida</taxon>
        <taxon>eudicotyledons</taxon>
        <taxon>Gunneridae</taxon>
        <taxon>Pentapetalae</taxon>
        <taxon>Saxifragales</taxon>
        <taxon>Crassulaceae</taxon>
        <taxon>Kalanchoe</taxon>
    </lineage>
</organism>
<dbReference type="GO" id="GO:0005739">
    <property type="term" value="C:mitochondrion"/>
    <property type="evidence" value="ECO:0007669"/>
    <property type="project" value="TreeGrafter"/>
</dbReference>
<dbReference type="Gramene" id="Kaladp0079s0065.2.v1.1">
    <property type="protein sequence ID" value="Kaladp0079s0065.2.v1.1"/>
    <property type="gene ID" value="Kaladp0079s0065.v1.1"/>
</dbReference>
<dbReference type="EnsemblPlants" id="Kaladp0079s0065.1.v1.1">
    <property type="protein sequence ID" value="Kaladp0079s0065.1.v1.1"/>
    <property type="gene ID" value="Kaladp0079s0065.v1.1"/>
</dbReference>
<dbReference type="AlphaFoldDB" id="A0A7N0UPI2"/>
<protein>
    <submittedName>
        <fullName evidence="1">Uncharacterized protein</fullName>
    </submittedName>
</protein>
<dbReference type="PANTHER" id="PTHR31296:SF1">
    <property type="entry name" value="MITOCHONDRIAL PROTEIN C2ORF69"/>
    <property type="match status" value="1"/>
</dbReference>
<evidence type="ECO:0000313" key="2">
    <source>
        <dbReference type="Proteomes" id="UP000594263"/>
    </source>
</evidence>
<keyword evidence="2" id="KW-1185">Reference proteome</keyword>
<dbReference type="PANTHER" id="PTHR31296">
    <property type="entry name" value="UPF0565 PROTEIN C2ORF69"/>
    <property type="match status" value="1"/>
</dbReference>